<name>A0ACC9MR81_9STAP</name>
<gene>
    <name evidence="1" type="ORF">CW682_08255</name>
</gene>
<organism evidence="1 2">
    <name type="scientific">Macrococcoides caseolyticum</name>
    <dbReference type="NCBI Taxonomy" id="69966"/>
    <lineage>
        <taxon>Bacteria</taxon>
        <taxon>Bacillati</taxon>
        <taxon>Bacillota</taxon>
        <taxon>Bacilli</taxon>
        <taxon>Bacillales</taxon>
        <taxon>Staphylococcaceae</taxon>
        <taxon>Macrococcoides</taxon>
    </lineage>
</organism>
<dbReference type="Proteomes" id="UP000233606">
    <property type="component" value="Unassembled WGS sequence"/>
</dbReference>
<reference evidence="1" key="1">
    <citation type="submission" date="2017-12" db="EMBL/GenBank/DDBJ databases">
        <title>Genomics of Macrococcus caseolyticus.</title>
        <authorList>
            <person name="MacFadyen A.C."/>
            <person name="Paterson G.K."/>
        </authorList>
    </citation>
    <scope>NUCLEOTIDE SEQUENCE</scope>
    <source>
        <strain evidence="1">5459_5_49</strain>
    </source>
</reference>
<evidence type="ECO:0000313" key="1">
    <source>
        <dbReference type="EMBL" id="PKE56218.1"/>
    </source>
</evidence>
<accession>A0ACC9MR81</accession>
<keyword evidence="2" id="KW-1185">Reference proteome</keyword>
<comment type="caution">
    <text evidence="1">The sequence shown here is derived from an EMBL/GenBank/DDBJ whole genome shotgun (WGS) entry which is preliminary data.</text>
</comment>
<dbReference type="EMBL" id="PIWU01000010">
    <property type="protein sequence ID" value="PKE56218.1"/>
    <property type="molecule type" value="Genomic_DNA"/>
</dbReference>
<sequence length="351" mass="40450">MNNVISIFSGGGGIDLGFKLAGFDILFASDFNKDATETLKYNKSANLVINEDIRNLDYSEIMKFLGSSKDAIDVIVGGPPCPAYSKSRFYRKDKKRALDDENSFTLFEYFRALEEIKPKVFLFENVAGFTFKPHKPALDALIKTAKDLGYNMTYRVLNAADYGVPQMRERFIAVGVRKDLDKSFIFPESTHYNPEKADLFDSNGNKKPWITCAEAIGDLDYDLPEDEKMQAGSKDKELLKLIPPGENYLYLTEKRGYPDPKFEWRSRYWSFLLKLSPEKPSWTIQASFSNNQGPFHWKNRFLRISEIKRLQTFPDDYNFQGDFKSQWRQIGNAVPPKLIEVLAKEIQRQIL</sequence>
<proteinExistence type="predicted"/>
<protein>
    <submittedName>
        <fullName evidence="1">DNA (Cytosine-5-)-methyltransferase</fullName>
    </submittedName>
</protein>
<evidence type="ECO:0000313" key="2">
    <source>
        <dbReference type="Proteomes" id="UP000233606"/>
    </source>
</evidence>